<reference evidence="1 2" key="1">
    <citation type="submission" date="2013-09" db="EMBL/GenBank/DDBJ databases">
        <title>Corchorus capsularis genome sequencing.</title>
        <authorList>
            <person name="Alam M."/>
            <person name="Haque M.S."/>
            <person name="Islam M.S."/>
            <person name="Emdad E.M."/>
            <person name="Islam M.M."/>
            <person name="Ahmed B."/>
            <person name="Halim A."/>
            <person name="Hossen Q.M.M."/>
            <person name="Hossain M.Z."/>
            <person name="Ahmed R."/>
            <person name="Khan M.M."/>
            <person name="Islam R."/>
            <person name="Rashid M.M."/>
            <person name="Khan S.A."/>
            <person name="Rahman M.S."/>
            <person name="Alam M."/>
        </authorList>
    </citation>
    <scope>NUCLEOTIDE SEQUENCE [LARGE SCALE GENOMIC DNA]</scope>
    <source>
        <strain evidence="2">cv. CVL-1</strain>
        <tissue evidence="1">Whole seedling</tissue>
    </source>
</reference>
<gene>
    <name evidence="1" type="ORF">CCACVL1_07692</name>
</gene>
<proteinExistence type="predicted"/>
<evidence type="ECO:0000313" key="1">
    <source>
        <dbReference type="EMBL" id="OMO89688.1"/>
    </source>
</evidence>
<keyword evidence="2" id="KW-1185">Reference proteome</keyword>
<dbReference type="Gramene" id="OMO89688">
    <property type="protein sequence ID" value="OMO89688"/>
    <property type="gene ID" value="CCACVL1_07692"/>
</dbReference>
<organism evidence="1 2">
    <name type="scientific">Corchorus capsularis</name>
    <name type="common">Jute</name>
    <dbReference type="NCBI Taxonomy" id="210143"/>
    <lineage>
        <taxon>Eukaryota</taxon>
        <taxon>Viridiplantae</taxon>
        <taxon>Streptophyta</taxon>
        <taxon>Embryophyta</taxon>
        <taxon>Tracheophyta</taxon>
        <taxon>Spermatophyta</taxon>
        <taxon>Magnoliopsida</taxon>
        <taxon>eudicotyledons</taxon>
        <taxon>Gunneridae</taxon>
        <taxon>Pentapetalae</taxon>
        <taxon>rosids</taxon>
        <taxon>malvids</taxon>
        <taxon>Malvales</taxon>
        <taxon>Malvaceae</taxon>
        <taxon>Grewioideae</taxon>
        <taxon>Apeibeae</taxon>
        <taxon>Corchorus</taxon>
    </lineage>
</organism>
<dbReference type="AlphaFoldDB" id="A0A1R3J4D1"/>
<dbReference type="Proteomes" id="UP000188268">
    <property type="component" value="Unassembled WGS sequence"/>
</dbReference>
<dbReference type="EMBL" id="AWWV01008630">
    <property type="protein sequence ID" value="OMO89688.1"/>
    <property type="molecule type" value="Genomic_DNA"/>
</dbReference>
<name>A0A1R3J4D1_COCAP</name>
<protein>
    <submittedName>
        <fullName evidence="1">Uncharacterized protein</fullName>
    </submittedName>
</protein>
<evidence type="ECO:0000313" key="2">
    <source>
        <dbReference type="Proteomes" id="UP000188268"/>
    </source>
</evidence>
<comment type="caution">
    <text evidence="1">The sequence shown here is derived from an EMBL/GenBank/DDBJ whole genome shotgun (WGS) entry which is preliminary data.</text>
</comment>
<sequence length="29" mass="3137">MTSQKAGPTFVTVLVYVCKPDYGMLKGDS</sequence>
<accession>A0A1R3J4D1</accession>